<dbReference type="PANTHER" id="PTHR39177">
    <property type="entry name" value="ABC TRANSPORTER PERMEASE YTRC-RELATED"/>
    <property type="match status" value="1"/>
</dbReference>
<organism evidence="2 3">
    <name type="scientific">Bacillus bruguierae</name>
    <dbReference type="NCBI Taxonomy" id="3127667"/>
    <lineage>
        <taxon>Bacteria</taxon>
        <taxon>Bacillati</taxon>
        <taxon>Bacillota</taxon>
        <taxon>Bacilli</taxon>
        <taxon>Bacillales</taxon>
        <taxon>Bacillaceae</taxon>
        <taxon>Bacillus</taxon>
    </lineage>
</organism>
<feature type="transmembrane region" description="Helical" evidence="1">
    <location>
        <begin position="175"/>
        <end position="198"/>
    </location>
</feature>
<accession>A0ABU8FCS3</accession>
<feature type="transmembrane region" description="Helical" evidence="1">
    <location>
        <begin position="55"/>
        <end position="82"/>
    </location>
</feature>
<gene>
    <name evidence="2" type="ORF">WAZ07_03920</name>
</gene>
<proteinExistence type="predicted"/>
<dbReference type="Pfam" id="PF12679">
    <property type="entry name" value="ABC2_membrane_2"/>
    <property type="match status" value="1"/>
</dbReference>
<feature type="transmembrane region" description="Helical" evidence="1">
    <location>
        <begin position="264"/>
        <end position="282"/>
    </location>
</feature>
<keyword evidence="3" id="KW-1185">Reference proteome</keyword>
<comment type="caution">
    <text evidence="2">The sequence shown here is derived from an EMBL/GenBank/DDBJ whole genome shotgun (WGS) entry which is preliminary data.</text>
</comment>
<dbReference type="InterPro" id="IPR053046">
    <property type="entry name" value="ABC-5_transporter"/>
</dbReference>
<evidence type="ECO:0000313" key="2">
    <source>
        <dbReference type="EMBL" id="MEI4800485.1"/>
    </source>
</evidence>
<reference evidence="2 3" key="1">
    <citation type="submission" date="2024-01" db="EMBL/GenBank/DDBJ databases">
        <title>Seven novel Bacillus-like species.</title>
        <authorList>
            <person name="Liu G."/>
        </authorList>
    </citation>
    <scope>NUCLEOTIDE SEQUENCE [LARGE SCALE GENOMIC DNA]</scope>
    <source>
        <strain evidence="2 3">FJAT-51639</strain>
    </source>
</reference>
<keyword evidence="1" id="KW-1133">Transmembrane helix</keyword>
<dbReference type="Proteomes" id="UP001372526">
    <property type="component" value="Unassembled WGS sequence"/>
</dbReference>
<dbReference type="RefSeq" id="WP_336471376.1">
    <property type="nucleotide sequence ID" value="NZ_JBAWSX010000001.1"/>
</dbReference>
<sequence length="356" mass="41582">MFHKALWMRNWKQGKYTILLFWLINFYILSYKYYEAAAKEFENLQMMRRWKYHFYYHYIFPEETIVIQSALVIVLGCVLIGWDRHNQSTDLLWSMPFKRTHIFLAKWIFGVSNIIGMLIVNWGIFAILKKTTFHNKYQIFSPFQYYFLYATIVLIAIYTLTLCIGTIAGNIVSQGFLTAIVLILPFVLSILIAGFISVHTNKSYSNTYEQENTYMNNAGTLTAFSPMMYFQIYFNYNPNLNYKDDNGKHLDEPNFTKIPSAWKLLSPVIYILFLLPLSTYLYARSPNEQNGKILLFPKLQKLFIVCTVTCFALLGARLLGGINSLVSYYIGFLGTGVITYLLLSRLLKWKFSFSGR</sequence>
<dbReference type="EMBL" id="JBAWSX010000001">
    <property type="protein sequence ID" value="MEI4800485.1"/>
    <property type="molecule type" value="Genomic_DNA"/>
</dbReference>
<keyword evidence="1" id="KW-0472">Membrane</keyword>
<keyword evidence="1" id="KW-0812">Transmembrane</keyword>
<feature type="transmembrane region" description="Helical" evidence="1">
    <location>
        <begin position="218"/>
        <end position="236"/>
    </location>
</feature>
<evidence type="ECO:0000256" key="1">
    <source>
        <dbReference type="SAM" id="Phobius"/>
    </source>
</evidence>
<feature type="transmembrane region" description="Helical" evidence="1">
    <location>
        <begin position="302"/>
        <end position="320"/>
    </location>
</feature>
<feature type="transmembrane region" description="Helical" evidence="1">
    <location>
        <begin position="102"/>
        <end position="125"/>
    </location>
</feature>
<protein>
    <submittedName>
        <fullName evidence="2">ABC transporter permease subunit</fullName>
    </submittedName>
</protein>
<feature type="transmembrane region" description="Helical" evidence="1">
    <location>
        <begin position="146"/>
        <end position="169"/>
    </location>
</feature>
<dbReference type="PANTHER" id="PTHR39177:SF1">
    <property type="entry name" value="ABC TRANSPORTER PERMEASE YTRC-RELATED"/>
    <property type="match status" value="1"/>
</dbReference>
<evidence type="ECO:0000313" key="3">
    <source>
        <dbReference type="Proteomes" id="UP001372526"/>
    </source>
</evidence>
<name>A0ABU8FCS3_9BACI</name>
<feature type="transmembrane region" description="Helical" evidence="1">
    <location>
        <begin position="16"/>
        <end position="34"/>
    </location>
</feature>
<feature type="transmembrane region" description="Helical" evidence="1">
    <location>
        <begin position="326"/>
        <end position="347"/>
    </location>
</feature>